<feature type="chain" id="PRO_5015542248" evidence="1">
    <location>
        <begin position="22"/>
        <end position="212"/>
    </location>
</feature>
<protein>
    <submittedName>
        <fullName evidence="2">Uncharacterized protein</fullName>
    </submittedName>
</protein>
<dbReference type="Proteomes" id="UP000238191">
    <property type="component" value="Unassembled WGS sequence"/>
</dbReference>
<gene>
    <name evidence="2" type="ORF">XpiCFBP4643_20140</name>
</gene>
<keyword evidence="3" id="KW-1185">Reference proteome</keyword>
<dbReference type="AlphaFoldDB" id="A0A2S7CWI7"/>
<evidence type="ECO:0000313" key="3">
    <source>
        <dbReference type="Proteomes" id="UP000238191"/>
    </source>
</evidence>
<feature type="signal peptide" evidence="1">
    <location>
        <begin position="1"/>
        <end position="21"/>
    </location>
</feature>
<dbReference type="RefSeq" id="WP_046964508.1">
    <property type="nucleotide sequence ID" value="NZ_MDEI01000024.1"/>
</dbReference>
<name>A0A2S7CWI7_9XANT</name>
<accession>A0A2S7CWI7</accession>
<reference evidence="3" key="1">
    <citation type="submission" date="2016-08" db="EMBL/GenBank/DDBJ databases">
        <authorList>
            <person name="Merda D."/>
            <person name="Briand M."/>
            <person name="Taghouti G."/>
            <person name="Carrere S."/>
            <person name="Gouzy J."/>
            <person name="Portier P."/>
            <person name="Jacques M.-A."/>
            <person name="Fischer-Le Saux M."/>
        </authorList>
    </citation>
    <scope>NUCLEOTIDE SEQUENCE [LARGE SCALE GENOMIC DNA]</scope>
    <source>
        <strain evidence="3">CFBP4643</strain>
    </source>
</reference>
<keyword evidence="1" id="KW-0732">Signal</keyword>
<evidence type="ECO:0000313" key="2">
    <source>
        <dbReference type="EMBL" id="PPU65839.1"/>
    </source>
</evidence>
<proteinExistence type="predicted"/>
<comment type="caution">
    <text evidence="2">The sequence shown here is derived from an EMBL/GenBank/DDBJ whole genome shotgun (WGS) entry which is preliminary data.</text>
</comment>
<dbReference type="EMBL" id="MDEI01000024">
    <property type="protein sequence ID" value="PPU65839.1"/>
    <property type="molecule type" value="Genomic_DNA"/>
</dbReference>
<organism evidence="2 3">
    <name type="scientific">Xanthomonas pisi</name>
    <dbReference type="NCBI Taxonomy" id="56457"/>
    <lineage>
        <taxon>Bacteria</taxon>
        <taxon>Pseudomonadati</taxon>
        <taxon>Pseudomonadota</taxon>
        <taxon>Gammaproteobacteria</taxon>
        <taxon>Lysobacterales</taxon>
        <taxon>Lysobacteraceae</taxon>
        <taxon>Xanthomonas</taxon>
    </lineage>
</organism>
<sequence length="212" mass="24052">MFDPKKILLLSLLLLAPFAVAAKEVINAKIPIDVRINPLLILADYDLGACSIPKPGEKDRRNPDNPYYQRCMNFPLILAEQLRERGFDVKLESFKPSEPMTRDDYWAARQSWRAEQEKQHPDRYVLTYGGLLEDMTNSLALLMLQSPVDNGGIALGSIRLDQKYWTSINNRKLMVPLPQVTMIVVNTLEARCPSVGLWSGCSERTVLMESSK</sequence>
<evidence type="ECO:0000256" key="1">
    <source>
        <dbReference type="SAM" id="SignalP"/>
    </source>
</evidence>